<dbReference type="Proteomes" id="UP000070612">
    <property type="component" value="Unassembled WGS sequence"/>
</dbReference>
<name>A0A132PCU8_9MYCO</name>
<protein>
    <recommendedName>
        <fullName evidence="5">ABC transporter substrate-binding protein</fullName>
    </recommendedName>
</protein>
<accession>A0A132PCU8</accession>
<evidence type="ECO:0000313" key="4">
    <source>
        <dbReference type="Proteomes" id="UP000070612"/>
    </source>
</evidence>
<evidence type="ECO:0008006" key="5">
    <source>
        <dbReference type="Google" id="ProtNLM"/>
    </source>
</evidence>
<reference evidence="3 4" key="1">
    <citation type="submission" date="2015-07" db="EMBL/GenBank/DDBJ databases">
        <title>A draft genome sequence of Mycobacterium wolinskyi.</title>
        <authorList>
            <person name="de Man T.J."/>
            <person name="Perry K.A."/>
            <person name="Coulliette A.D."/>
            <person name="Jensen B."/>
            <person name="Toney N.C."/>
            <person name="Limbago B.M."/>
            <person name="Noble-Wang J."/>
        </authorList>
    </citation>
    <scope>NUCLEOTIDE SEQUENCE [LARGE SCALE GENOMIC DNA]</scope>
    <source>
        <strain evidence="3 4">CDC_01</strain>
    </source>
</reference>
<dbReference type="AlphaFoldDB" id="A0A132PCU8"/>
<organism evidence="3 4">
    <name type="scientific">Mycolicibacterium wolinskyi</name>
    <dbReference type="NCBI Taxonomy" id="59750"/>
    <lineage>
        <taxon>Bacteria</taxon>
        <taxon>Bacillati</taxon>
        <taxon>Actinomycetota</taxon>
        <taxon>Actinomycetes</taxon>
        <taxon>Mycobacteriales</taxon>
        <taxon>Mycobacteriaceae</taxon>
        <taxon>Mycolicibacterium</taxon>
    </lineage>
</organism>
<keyword evidence="1" id="KW-0732">Signal</keyword>
<gene>
    <name evidence="3" type="ORF">AFM11_31905</name>
</gene>
<keyword evidence="4" id="KW-1185">Reference proteome</keyword>
<feature type="compositionally biased region" description="Polar residues" evidence="2">
    <location>
        <begin position="1"/>
        <end position="16"/>
    </location>
</feature>
<evidence type="ECO:0000256" key="1">
    <source>
        <dbReference type="ARBA" id="ARBA00022729"/>
    </source>
</evidence>
<proteinExistence type="predicted"/>
<dbReference type="SUPFAM" id="SSF53850">
    <property type="entry name" value="Periplasmic binding protein-like II"/>
    <property type="match status" value="1"/>
</dbReference>
<dbReference type="Gene3D" id="3.40.190.10">
    <property type="entry name" value="Periplasmic binding protein-like II"/>
    <property type="match status" value="2"/>
</dbReference>
<dbReference type="PANTHER" id="PTHR30006">
    <property type="entry name" value="THIAMINE-BINDING PERIPLASMIC PROTEIN-RELATED"/>
    <property type="match status" value="1"/>
</dbReference>
<feature type="region of interest" description="Disordered" evidence="2">
    <location>
        <begin position="1"/>
        <end position="22"/>
    </location>
</feature>
<evidence type="ECO:0000256" key="2">
    <source>
        <dbReference type="SAM" id="MobiDB-lite"/>
    </source>
</evidence>
<dbReference type="PATRIC" id="fig|59750.3.peg.4707"/>
<dbReference type="InterPro" id="IPR006059">
    <property type="entry name" value="SBP"/>
</dbReference>
<dbReference type="Pfam" id="PF01547">
    <property type="entry name" value="SBP_bac_1"/>
    <property type="match status" value="1"/>
</dbReference>
<dbReference type="EMBL" id="LGTW01000030">
    <property type="protein sequence ID" value="KWX20149.1"/>
    <property type="molecule type" value="Genomic_DNA"/>
</dbReference>
<sequence>MVVTSCGGSENGNSGADNGPGSAAATLDKFNAMTGKERTDALVAEAQKEGTVVFYTASSGMDPIVEAFEKKYDIPVEMYSGQSDTVLQRILQEYGAGFYGADVMDDSESFSISEQGMTYEYVNPELTDKIPGYDQASNVAATRLSVYTQGWNTNLVNEDELPDTLDGFTDPKWKGKLSLDPRDWIWYTGVMDYYTTQKGWSEEQVDDMIRTLASYSTLNAGHTVQAQLLLAGEYPVSLSVYTQSIDRLLEKDPKAPVAWRKKDGSFIEPLIFQAQGATILKNAPHPAAAMLFVDFLLTEGQQMLASEDRTPTAIPQPGGPLEGIPQEKLTSVDFKKFTTERDEWTKRFDALLGQG</sequence>
<comment type="caution">
    <text evidence="3">The sequence shown here is derived from an EMBL/GenBank/DDBJ whole genome shotgun (WGS) entry which is preliminary data.</text>
</comment>
<evidence type="ECO:0000313" key="3">
    <source>
        <dbReference type="EMBL" id="KWX20149.1"/>
    </source>
</evidence>